<evidence type="ECO:0000313" key="3">
    <source>
        <dbReference type="Proteomes" id="UP000317835"/>
    </source>
</evidence>
<keyword evidence="2" id="KW-0012">Acyltransferase</keyword>
<dbReference type="PROSITE" id="PS51186">
    <property type="entry name" value="GNAT"/>
    <property type="match status" value="1"/>
</dbReference>
<dbReference type="OrthoDB" id="424368at2"/>
<dbReference type="InterPro" id="IPR052564">
    <property type="entry name" value="N-acetyltrans/Recomb-assoc"/>
</dbReference>
<dbReference type="EMBL" id="CP036426">
    <property type="protein sequence ID" value="QDV34336.1"/>
    <property type="molecule type" value="Genomic_DNA"/>
</dbReference>
<name>A0A518H0G5_9BACT</name>
<protein>
    <submittedName>
        <fullName evidence="2">Putative N-acetyltransferase YafP</fullName>
        <ecNumber evidence="2">2.3.1.-</ecNumber>
    </submittedName>
</protein>
<evidence type="ECO:0000313" key="2">
    <source>
        <dbReference type="EMBL" id="QDV34336.1"/>
    </source>
</evidence>
<gene>
    <name evidence="2" type="primary">yafP</name>
    <name evidence="2" type="ORF">ElP_22210</name>
</gene>
<dbReference type="KEGG" id="tpla:ElP_22210"/>
<dbReference type="GO" id="GO:0016747">
    <property type="term" value="F:acyltransferase activity, transferring groups other than amino-acyl groups"/>
    <property type="evidence" value="ECO:0007669"/>
    <property type="project" value="InterPro"/>
</dbReference>
<dbReference type="CDD" id="cd04301">
    <property type="entry name" value="NAT_SF"/>
    <property type="match status" value="1"/>
</dbReference>
<keyword evidence="2" id="KW-0808">Transferase</keyword>
<dbReference type="Proteomes" id="UP000317835">
    <property type="component" value="Chromosome"/>
</dbReference>
<dbReference type="EC" id="2.3.1.-" evidence="2"/>
<reference evidence="2 3" key="1">
    <citation type="submission" date="2019-02" db="EMBL/GenBank/DDBJ databases">
        <title>Deep-cultivation of Planctomycetes and their phenomic and genomic characterization uncovers novel biology.</title>
        <authorList>
            <person name="Wiegand S."/>
            <person name="Jogler M."/>
            <person name="Boedeker C."/>
            <person name="Pinto D."/>
            <person name="Vollmers J."/>
            <person name="Rivas-Marin E."/>
            <person name="Kohn T."/>
            <person name="Peeters S.H."/>
            <person name="Heuer A."/>
            <person name="Rast P."/>
            <person name="Oberbeckmann S."/>
            <person name="Bunk B."/>
            <person name="Jeske O."/>
            <person name="Meyerdierks A."/>
            <person name="Storesund J.E."/>
            <person name="Kallscheuer N."/>
            <person name="Luecker S."/>
            <person name="Lage O.M."/>
            <person name="Pohl T."/>
            <person name="Merkel B.J."/>
            <person name="Hornburger P."/>
            <person name="Mueller R.-W."/>
            <person name="Bruemmer F."/>
            <person name="Labrenz M."/>
            <person name="Spormann A.M."/>
            <person name="Op den Camp H."/>
            <person name="Overmann J."/>
            <person name="Amann R."/>
            <person name="Jetten M.S.M."/>
            <person name="Mascher T."/>
            <person name="Medema M.H."/>
            <person name="Devos D.P."/>
            <person name="Kaster A.-K."/>
            <person name="Ovreas L."/>
            <person name="Rohde M."/>
            <person name="Galperin M.Y."/>
            <person name="Jogler C."/>
        </authorList>
    </citation>
    <scope>NUCLEOTIDE SEQUENCE [LARGE SCALE GENOMIC DNA]</scope>
    <source>
        <strain evidence="2 3">ElP</strain>
    </source>
</reference>
<dbReference type="PANTHER" id="PTHR43451:SF1">
    <property type="entry name" value="ACETYLTRANSFERASE"/>
    <property type="match status" value="1"/>
</dbReference>
<sequence length="156" mass="17612">MVRIRPYRPEDAPALLDLFRDTIRRVNARDYGPEQIRAWASDEIDPGAWASRFSGRFVAVAEVEGRLAGFAELEPDGHIDRFYVSADHQGMGVGSGLMEVVEEEARRLGIAELSAEASLTARPFFERRGFEVRSPQEVVLRGVSFRNFRMSKRPEG</sequence>
<organism evidence="2 3">
    <name type="scientific">Tautonia plasticadhaerens</name>
    <dbReference type="NCBI Taxonomy" id="2527974"/>
    <lineage>
        <taxon>Bacteria</taxon>
        <taxon>Pseudomonadati</taxon>
        <taxon>Planctomycetota</taxon>
        <taxon>Planctomycetia</taxon>
        <taxon>Isosphaerales</taxon>
        <taxon>Isosphaeraceae</taxon>
        <taxon>Tautonia</taxon>
    </lineage>
</organism>
<dbReference type="RefSeq" id="WP_145269157.1">
    <property type="nucleotide sequence ID" value="NZ_CP036426.1"/>
</dbReference>
<dbReference type="PANTHER" id="PTHR43451">
    <property type="entry name" value="ACETYLTRANSFERASE (GNAT) FAMILY PROTEIN"/>
    <property type="match status" value="1"/>
</dbReference>
<feature type="domain" description="N-acetyltransferase" evidence="1">
    <location>
        <begin position="2"/>
        <end position="155"/>
    </location>
</feature>
<dbReference type="InterPro" id="IPR016181">
    <property type="entry name" value="Acyl_CoA_acyltransferase"/>
</dbReference>
<dbReference type="AlphaFoldDB" id="A0A518H0G5"/>
<accession>A0A518H0G5</accession>
<dbReference type="Pfam" id="PF13673">
    <property type="entry name" value="Acetyltransf_10"/>
    <property type="match status" value="1"/>
</dbReference>
<proteinExistence type="predicted"/>
<evidence type="ECO:0000259" key="1">
    <source>
        <dbReference type="PROSITE" id="PS51186"/>
    </source>
</evidence>
<dbReference type="InterPro" id="IPR000182">
    <property type="entry name" value="GNAT_dom"/>
</dbReference>
<dbReference type="Gene3D" id="3.40.630.30">
    <property type="match status" value="1"/>
</dbReference>
<keyword evidence="3" id="KW-1185">Reference proteome</keyword>
<dbReference type="SUPFAM" id="SSF55729">
    <property type="entry name" value="Acyl-CoA N-acyltransferases (Nat)"/>
    <property type="match status" value="1"/>
</dbReference>